<dbReference type="Pfam" id="PF01925">
    <property type="entry name" value="TauE"/>
    <property type="match status" value="1"/>
</dbReference>
<feature type="transmembrane region" description="Helical" evidence="8">
    <location>
        <begin position="45"/>
        <end position="62"/>
    </location>
</feature>
<evidence type="ECO:0000256" key="6">
    <source>
        <dbReference type="ARBA" id="ARBA00022989"/>
    </source>
</evidence>
<dbReference type="RefSeq" id="WP_277103657.1">
    <property type="nucleotide sequence ID" value="NZ_BAAAJS010000066.1"/>
</dbReference>
<gene>
    <name evidence="9" type="ORF">J2S37_001073</name>
</gene>
<organism evidence="9 10">
    <name type="scientific">Corynebacterium felinum</name>
    <dbReference type="NCBI Taxonomy" id="131318"/>
    <lineage>
        <taxon>Bacteria</taxon>
        <taxon>Bacillati</taxon>
        <taxon>Actinomycetota</taxon>
        <taxon>Actinomycetes</taxon>
        <taxon>Mycobacteriales</taxon>
        <taxon>Corynebacteriaceae</taxon>
        <taxon>Corynebacterium</taxon>
    </lineage>
</organism>
<reference evidence="9 10" key="1">
    <citation type="submission" date="2023-07" db="EMBL/GenBank/DDBJ databases">
        <title>Sequencing the genomes of 1000 actinobacteria strains.</title>
        <authorList>
            <person name="Klenk H.-P."/>
        </authorList>
    </citation>
    <scope>NUCLEOTIDE SEQUENCE [LARGE SCALE GENOMIC DNA]</scope>
    <source>
        <strain evidence="9 10">DSM 44508</strain>
    </source>
</reference>
<accession>A0ABU2B7G2</accession>
<keyword evidence="3" id="KW-0813">Transport</keyword>
<evidence type="ECO:0000256" key="8">
    <source>
        <dbReference type="RuleBase" id="RU363041"/>
    </source>
</evidence>
<protein>
    <recommendedName>
        <fullName evidence="8">Probable membrane transporter protein</fullName>
    </recommendedName>
</protein>
<evidence type="ECO:0000256" key="3">
    <source>
        <dbReference type="ARBA" id="ARBA00022448"/>
    </source>
</evidence>
<feature type="transmembrane region" description="Helical" evidence="8">
    <location>
        <begin position="7"/>
        <end position="33"/>
    </location>
</feature>
<dbReference type="PANTHER" id="PTHR30269:SF0">
    <property type="entry name" value="MEMBRANE TRANSPORTER PROTEIN YFCA-RELATED"/>
    <property type="match status" value="1"/>
</dbReference>
<feature type="transmembrane region" description="Helical" evidence="8">
    <location>
        <begin position="185"/>
        <end position="212"/>
    </location>
</feature>
<evidence type="ECO:0000256" key="4">
    <source>
        <dbReference type="ARBA" id="ARBA00022475"/>
    </source>
</evidence>
<proteinExistence type="inferred from homology"/>
<dbReference type="EMBL" id="JAVDYF010000001">
    <property type="protein sequence ID" value="MDR7354535.1"/>
    <property type="molecule type" value="Genomic_DNA"/>
</dbReference>
<evidence type="ECO:0000313" key="10">
    <source>
        <dbReference type="Proteomes" id="UP001183619"/>
    </source>
</evidence>
<dbReference type="PANTHER" id="PTHR30269">
    <property type="entry name" value="TRANSMEMBRANE PROTEIN YFCA"/>
    <property type="match status" value="1"/>
</dbReference>
<comment type="caution">
    <text evidence="9">The sequence shown here is derived from an EMBL/GenBank/DDBJ whole genome shotgun (WGS) entry which is preliminary data.</text>
</comment>
<keyword evidence="6 8" id="KW-1133">Transmembrane helix</keyword>
<comment type="similarity">
    <text evidence="2 8">Belongs to the 4-toluene sulfonate uptake permease (TSUP) (TC 2.A.102) family.</text>
</comment>
<evidence type="ECO:0000313" key="9">
    <source>
        <dbReference type="EMBL" id="MDR7354535.1"/>
    </source>
</evidence>
<evidence type="ECO:0000256" key="1">
    <source>
        <dbReference type="ARBA" id="ARBA00004651"/>
    </source>
</evidence>
<dbReference type="InterPro" id="IPR002781">
    <property type="entry name" value="TM_pro_TauE-like"/>
</dbReference>
<keyword evidence="4 8" id="KW-1003">Cell membrane</keyword>
<feature type="transmembrane region" description="Helical" evidence="8">
    <location>
        <begin position="224"/>
        <end position="242"/>
    </location>
</feature>
<dbReference type="InterPro" id="IPR052017">
    <property type="entry name" value="TSUP"/>
</dbReference>
<name>A0ABU2B7G2_9CORY</name>
<keyword evidence="5 8" id="KW-0812">Transmembrane</keyword>
<evidence type="ECO:0000256" key="2">
    <source>
        <dbReference type="ARBA" id="ARBA00009142"/>
    </source>
</evidence>
<evidence type="ECO:0000256" key="7">
    <source>
        <dbReference type="ARBA" id="ARBA00023136"/>
    </source>
</evidence>
<dbReference type="Proteomes" id="UP001183619">
    <property type="component" value="Unassembled WGS sequence"/>
</dbReference>
<keyword evidence="7 8" id="KW-0472">Membrane</keyword>
<feature type="transmembrane region" description="Helical" evidence="8">
    <location>
        <begin position="99"/>
        <end position="118"/>
    </location>
</feature>
<comment type="subcellular location">
    <subcellularLocation>
        <location evidence="1 8">Cell membrane</location>
        <topology evidence="1 8">Multi-pass membrane protein</topology>
    </subcellularLocation>
</comment>
<sequence>MIDYAWLIAPAFLAGWVDAVIGGGGLILVPALLSAGLAPSTALGTNKLSAVFGTASAALVLVKKVGAPLALGRFVVIGLLCSGLGALLASSLAQEIMRPIVIVLLLVVGIFVAVRPHFGQLQQGRKHRRVLLIVLVSVISFYDGIFGPGTGMFLVMAFTACATGDFLHSSVMAKVVNTCTNAGALVMFIFLGHVYFLLGASLAVATILGAQLGARTVIGGGARFVRIALVIMVIVMATKLGIDSLAGGAFT</sequence>
<feature type="transmembrane region" description="Helical" evidence="8">
    <location>
        <begin position="74"/>
        <end position="93"/>
    </location>
</feature>
<keyword evidence="10" id="KW-1185">Reference proteome</keyword>
<feature type="transmembrane region" description="Helical" evidence="8">
    <location>
        <begin position="130"/>
        <end position="147"/>
    </location>
</feature>
<evidence type="ECO:0000256" key="5">
    <source>
        <dbReference type="ARBA" id="ARBA00022692"/>
    </source>
</evidence>